<feature type="transmembrane region" description="Helical" evidence="8">
    <location>
        <begin position="133"/>
        <end position="155"/>
    </location>
</feature>
<evidence type="ECO:0000313" key="11">
    <source>
        <dbReference type="Proteomes" id="UP000005744"/>
    </source>
</evidence>
<evidence type="ECO:0000256" key="5">
    <source>
        <dbReference type="ARBA" id="ARBA00022692"/>
    </source>
</evidence>
<dbReference type="PROSITE" id="PS51257">
    <property type="entry name" value="PROKAR_LIPOPROTEIN"/>
    <property type="match status" value="1"/>
</dbReference>
<protein>
    <recommendedName>
        <fullName evidence="8">Bcr/CflA family efflux transporter</fullName>
    </recommendedName>
</protein>
<dbReference type="GO" id="GO:0042910">
    <property type="term" value="F:xenobiotic transmembrane transporter activity"/>
    <property type="evidence" value="ECO:0007669"/>
    <property type="project" value="InterPro"/>
</dbReference>
<keyword evidence="11" id="KW-1185">Reference proteome</keyword>
<keyword evidence="5 8" id="KW-0812">Transmembrane</keyword>
<keyword evidence="6 8" id="KW-1133">Transmembrane helix</keyword>
<keyword evidence="8" id="KW-0997">Cell inner membrane</keyword>
<evidence type="ECO:0000256" key="7">
    <source>
        <dbReference type="ARBA" id="ARBA00023136"/>
    </source>
</evidence>
<evidence type="ECO:0000256" key="2">
    <source>
        <dbReference type="ARBA" id="ARBA00006236"/>
    </source>
</evidence>
<feature type="transmembrane region" description="Helical" evidence="8">
    <location>
        <begin position="279"/>
        <end position="303"/>
    </location>
</feature>
<feature type="transmembrane region" description="Helical" evidence="8">
    <location>
        <begin position="251"/>
        <end position="272"/>
    </location>
</feature>
<dbReference type="GO" id="GO:0005886">
    <property type="term" value="C:plasma membrane"/>
    <property type="evidence" value="ECO:0007669"/>
    <property type="project" value="UniProtKB-SubCell"/>
</dbReference>
<dbReference type="FunFam" id="1.20.1720.10:FF:000005">
    <property type="entry name" value="Bcr/CflA family efflux transporter"/>
    <property type="match status" value="1"/>
</dbReference>
<feature type="transmembrane region" description="Helical" evidence="8">
    <location>
        <begin position="100"/>
        <end position="121"/>
    </location>
</feature>
<dbReference type="InterPro" id="IPR004812">
    <property type="entry name" value="Efflux_drug-R_Bcr/CmlA"/>
</dbReference>
<evidence type="ECO:0000256" key="3">
    <source>
        <dbReference type="ARBA" id="ARBA00022448"/>
    </source>
</evidence>
<dbReference type="PROSITE" id="PS50850">
    <property type="entry name" value="MFS"/>
    <property type="match status" value="1"/>
</dbReference>
<dbReference type="PANTHER" id="PTHR43124:SF3">
    <property type="entry name" value="CHLORAMPHENICOL EFFLUX PUMP RV0191"/>
    <property type="match status" value="1"/>
</dbReference>
<dbReference type="InterPro" id="IPR001958">
    <property type="entry name" value="Tet-R_TetA/multi-R_MdtG-like"/>
</dbReference>
<dbReference type="PANTHER" id="PTHR43124">
    <property type="entry name" value="PURINE EFFLUX PUMP PBUE"/>
    <property type="match status" value="1"/>
</dbReference>
<feature type="domain" description="Major facilitator superfamily (MFS) profile" evidence="9">
    <location>
        <begin position="9"/>
        <end position="391"/>
    </location>
</feature>
<feature type="transmembrane region" description="Helical" evidence="8">
    <location>
        <begin position="309"/>
        <end position="331"/>
    </location>
</feature>
<dbReference type="NCBIfam" id="TIGR00710">
    <property type="entry name" value="efflux_Bcr_CflA"/>
    <property type="match status" value="1"/>
</dbReference>
<dbReference type="eggNOG" id="COG2814">
    <property type="taxonomic scope" value="Bacteria"/>
</dbReference>
<dbReference type="NCBIfam" id="NF008314">
    <property type="entry name" value="PRK11102.1"/>
    <property type="match status" value="1"/>
</dbReference>
<dbReference type="CDD" id="cd17320">
    <property type="entry name" value="MFS_MdfA_MDR_like"/>
    <property type="match status" value="1"/>
</dbReference>
<evidence type="ECO:0000256" key="8">
    <source>
        <dbReference type="RuleBase" id="RU365088"/>
    </source>
</evidence>
<evidence type="ECO:0000313" key="10">
    <source>
        <dbReference type="EMBL" id="EIJ42893.1"/>
    </source>
</evidence>
<dbReference type="Proteomes" id="UP000005744">
    <property type="component" value="Unassembled WGS sequence"/>
</dbReference>
<feature type="transmembrane region" description="Helical" evidence="8">
    <location>
        <begin position="216"/>
        <end position="239"/>
    </location>
</feature>
<evidence type="ECO:0000256" key="6">
    <source>
        <dbReference type="ARBA" id="ARBA00022989"/>
    </source>
</evidence>
<organism evidence="10 11">
    <name type="scientific">Beggiatoa alba B18LD</name>
    <dbReference type="NCBI Taxonomy" id="395493"/>
    <lineage>
        <taxon>Bacteria</taxon>
        <taxon>Pseudomonadati</taxon>
        <taxon>Pseudomonadota</taxon>
        <taxon>Gammaproteobacteria</taxon>
        <taxon>Thiotrichales</taxon>
        <taxon>Thiotrichaceae</taxon>
        <taxon>Beggiatoa</taxon>
    </lineage>
</organism>
<name>I3CH00_9GAMM</name>
<keyword evidence="4" id="KW-1003">Cell membrane</keyword>
<evidence type="ECO:0000256" key="4">
    <source>
        <dbReference type="ARBA" id="ARBA00022475"/>
    </source>
</evidence>
<dbReference type="HOGENOM" id="CLU_001265_47_1_6"/>
<evidence type="ECO:0000259" key="9">
    <source>
        <dbReference type="PROSITE" id="PS50850"/>
    </source>
</evidence>
<dbReference type="SUPFAM" id="SSF103473">
    <property type="entry name" value="MFS general substrate transporter"/>
    <property type="match status" value="1"/>
</dbReference>
<dbReference type="AlphaFoldDB" id="I3CH00"/>
<comment type="subcellular location">
    <subcellularLocation>
        <location evidence="8">Cell inner membrane</location>
        <topology evidence="8">Multi-pass membrane protein</topology>
    </subcellularLocation>
    <subcellularLocation>
        <location evidence="1">Cell membrane</location>
        <topology evidence="1">Multi-pass membrane protein</topology>
    </subcellularLocation>
</comment>
<keyword evidence="7 8" id="KW-0472">Membrane</keyword>
<sequence length="398" mass="42938">MRNPQSLTTAMILAACVALGPLSTDMYLPSLPMLVGVFSTSIDQVQLTLSVFLFGFAVGQLIYGPLADRFGRKPIMLLGMFIFTVATIICIFVQTIDGLIICRFFQAIGGCVGPVLGRTVVRDIYGAVKAAKMLSYIATAMALAPAFAPIIGGYLATWFSWHAVFVLLSIYGVLMLWLVWAYVPETRPEESQAVLNPLIILKNYTVLVLNRQYNGYVLCCSFAYGGLFAFISGSSFVLIDFLGVEKQHFGYFFGVIIIGYMAGTLIAGRFSLRWGINRLVLLGVVLMTGAGLTMVTAAILQIYTVWVVILPMMFFSAGGGIVMPQAMAGALAPFPEMTGTASALFGFTQSMMAALTGMLVGHLHSGTSFVMASSIALMGIASLVSYFSLIHFQRPVAH</sequence>
<feature type="transmembrane region" description="Helical" evidence="8">
    <location>
        <begin position="75"/>
        <end position="94"/>
    </location>
</feature>
<dbReference type="Gene3D" id="1.20.1720.10">
    <property type="entry name" value="Multidrug resistance protein D"/>
    <property type="match status" value="1"/>
</dbReference>
<dbReference type="GO" id="GO:1990961">
    <property type="term" value="P:xenobiotic detoxification by transmembrane export across the plasma membrane"/>
    <property type="evidence" value="ECO:0007669"/>
    <property type="project" value="InterPro"/>
</dbReference>
<dbReference type="OrthoDB" id="5670831at2"/>
<feature type="transmembrane region" description="Helical" evidence="8">
    <location>
        <begin position="369"/>
        <end position="392"/>
    </location>
</feature>
<comment type="caution">
    <text evidence="8">Lacks conserved residue(s) required for the propagation of feature annotation.</text>
</comment>
<comment type="similarity">
    <text evidence="2 8">Belongs to the major facilitator superfamily. Bcr/CmlA family.</text>
</comment>
<dbReference type="RefSeq" id="WP_002686147.1">
    <property type="nucleotide sequence ID" value="NZ_JH600070.1"/>
</dbReference>
<keyword evidence="3 8" id="KW-0813">Transport</keyword>
<proteinExistence type="inferred from homology"/>
<feature type="transmembrane region" description="Helical" evidence="8">
    <location>
        <begin position="161"/>
        <end position="183"/>
    </location>
</feature>
<accession>I3CH00</accession>
<feature type="transmembrane region" description="Helical" evidence="8">
    <location>
        <begin position="44"/>
        <end position="63"/>
    </location>
</feature>
<dbReference type="PRINTS" id="PR01035">
    <property type="entry name" value="TCRTETA"/>
</dbReference>
<feature type="transmembrane region" description="Helical" evidence="8">
    <location>
        <begin position="343"/>
        <end position="363"/>
    </location>
</feature>
<dbReference type="EMBL" id="JH600070">
    <property type="protein sequence ID" value="EIJ42893.1"/>
    <property type="molecule type" value="Genomic_DNA"/>
</dbReference>
<dbReference type="InterPro" id="IPR020846">
    <property type="entry name" value="MFS_dom"/>
</dbReference>
<reference evidence="10 11" key="1">
    <citation type="submission" date="2011-11" db="EMBL/GenBank/DDBJ databases">
        <title>Improved High-Quality Draft sequence of Beggiatoa alba B18lD.</title>
        <authorList>
            <consortium name="US DOE Joint Genome Institute"/>
            <person name="Lucas S."/>
            <person name="Han J."/>
            <person name="Lapidus A."/>
            <person name="Cheng J.-F."/>
            <person name="Goodwin L."/>
            <person name="Pitluck S."/>
            <person name="Peters L."/>
            <person name="Mikhailova N."/>
            <person name="Held B."/>
            <person name="Detter J.C."/>
            <person name="Han C."/>
            <person name="Tapia R."/>
            <person name="Land M."/>
            <person name="Hauser L."/>
            <person name="Kyrpides N."/>
            <person name="Ivanova N."/>
            <person name="Pagani I."/>
            <person name="Samuel K."/>
            <person name="Teske A."/>
            <person name="Mueller J."/>
            <person name="Woyke T."/>
        </authorList>
    </citation>
    <scope>NUCLEOTIDE SEQUENCE [LARGE SCALE GENOMIC DNA]</scope>
    <source>
        <strain evidence="10 11">B18LD</strain>
    </source>
</reference>
<dbReference type="InterPro" id="IPR011701">
    <property type="entry name" value="MFS"/>
</dbReference>
<gene>
    <name evidence="10" type="ORF">BegalDRAFT_2027</name>
</gene>
<dbReference type="Pfam" id="PF07690">
    <property type="entry name" value="MFS_1"/>
    <property type="match status" value="1"/>
</dbReference>
<dbReference type="InterPro" id="IPR036259">
    <property type="entry name" value="MFS_trans_sf"/>
</dbReference>
<dbReference type="InterPro" id="IPR050189">
    <property type="entry name" value="MFS_Efflux_Transporters"/>
</dbReference>
<evidence type="ECO:0000256" key="1">
    <source>
        <dbReference type="ARBA" id="ARBA00004651"/>
    </source>
</evidence>